<evidence type="ECO:0000256" key="16">
    <source>
        <dbReference type="ARBA" id="ARBA00048545"/>
    </source>
</evidence>
<keyword evidence="9" id="KW-0809">Transit peptide</keyword>
<keyword evidence="8" id="KW-0658">Purine biosynthesis</keyword>
<dbReference type="Gene3D" id="3.20.19.10">
    <property type="entry name" value="Aconitase, domain 4"/>
    <property type="match status" value="1"/>
</dbReference>
<dbReference type="AlphaFoldDB" id="A0AA35SQG1"/>
<dbReference type="NCBIfam" id="TIGR01134">
    <property type="entry name" value="purF"/>
    <property type="match status" value="1"/>
</dbReference>
<dbReference type="InterPro" id="IPR000573">
    <property type="entry name" value="AconitaseA/IPMdHydase_ssu_swvl"/>
</dbReference>
<dbReference type="Gene3D" id="3.40.50.2020">
    <property type="match status" value="1"/>
</dbReference>
<dbReference type="HAMAP" id="MF_01931">
    <property type="entry name" value="PurF"/>
    <property type="match status" value="1"/>
</dbReference>
<accession>A0AA35SQG1</accession>
<keyword evidence="19" id="KW-1185">Reference proteome</keyword>
<protein>
    <recommendedName>
        <fullName evidence="14">Amidophosphoribosyltransferase</fullName>
        <ecNumber evidence="5">2.4.2.14</ecNumber>
    </recommendedName>
    <alternativeName>
        <fullName evidence="15">Glutamine phosphoribosylpyrophosphate amidotransferase</fullName>
    </alternativeName>
</protein>
<dbReference type="GO" id="GO:0004044">
    <property type="term" value="F:amidophosphoribosyltransferase activity"/>
    <property type="evidence" value="ECO:0007669"/>
    <property type="project" value="UniProtKB-EC"/>
</dbReference>
<dbReference type="Gene3D" id="3.60.20.10">
    <property type="entry name" value="Glutamine Phosphoribosylpyrophosphate, subunit 1, domain 1"/>
    <property type="match status" value="1"/>
</dbReference>
<dbReference type="Pfam" id="PF13522">
    <property type="entry name" value="GATase_6"/>
    <property type="match status" value="1"/>
</dbReference>
<dbReference type="SUPFAM" id="SSF52016">
    <property type="entry name" value="LeuD/IlvD-like"/>
    <property type="match status" value="1"/>
</dbReference>
<dbReference type="InterPro" id="IPR029055">
    <property type="entry name" value="Ntn_hydrolases_N"/>
</dbReference>
<evidence type="ECO:0000256" key="4">
    <source>
        <dbReference type="ARBA" id="ARBA00010138"/>
    </source>
</evidence>
<dbReference type="InterPro" id="IPR015932">
    <property type="entry name" value="Aconitase_dom2"/>
</dbReference>
<evidence type="ECO:0000256" key="5">
    <source>
        <dbReference type="ARBA" id="ARBA00011941"/>
    </source>
</evidence>
<dbReference type="NCBIfam" id="TIGR01340">
    <property type="entry name" value="aconitase_mito"/>
    <property type="match status" value="1"/>
</dbReference>
<dbReference type="InterPro" id="IPR017932">
    <property type="entry name" value="GATase_2_dom"/>
</dbReference>
<dbReference type="Pfam" id="PF00330">
    <property type="entry name" value="Aconitase"/>
    <property type="match status" value="1"/>
</dbReference>
<dbReference type="FunFam" id="3.30.499.10:FF:000004">
    <property type="entry name" value="Aconitate hydratase, mitochondrial"/>
    <property type="match status" value="1"/>
</dbReference>
<name>A0AA35SQG1_GEOBA</name>
<evidence type="ECO:0000256" key="7">
    <source>
        <dbReference type="ARBA" id="ARBA00022723"/>
    </source>
</evidence>
<dbReference type="CDD" id="cd00715">
    <property type="entry name" value="GPATase_N"/>
    <property type="match status" value="1"/>
</dbReference>
<comment type="similarity">
    <text evidence="4">In the C-terminal section; belongs to the purine/pyrimidine phosphoribosyltransferase family.</text>
</comment>
<dbReference type="SUPFAM" id="SSF53271">
    <property type="entry name" value="PRTase-like"/>
    <property type="match status" value="1"/>
</dbReference>
<gene>
    <name evidence="18" type="ORF">GBAR_LOCUS18845</name>
</gene>
<keyword evidence="7" id="KW-0479">Metal-binding</keyword>
<evidence type="ECO:0000259" key="17">
    <source>
        <dbReference type="PROSITE" id="PS51278"/>
    </source>
</evidence>
<reference evidence="18" key="1">
    <citation type="submission" date="2023-03" db="EMBL/GenBank/DDBJ databases">
        <authorList>
            <person name="Steffen K."/>
            <person name="Cardenas P."/>
        </authorList>
    </citation>
    <scope>NUCLEOTIDE SEQUENCE</scope>
</reference>
<dbReference type="Pfam" id="PF00694">
    <property type="entry name" value="Aconitase_C"/>
    <property type="match status" value="1"/>
</dbReference>
<keyword evidence="12" id="KW-0496">Mitochondrion</keyword>
<dbReference type="InterPro" id="IPR029057">
    <property type="entry name" value="PRTase-like"/>
</dbReference>
<dbReference type="InterPro" id="IPR000836">
    <property type="entry name" value="PRTase_dom"/>
</dbReference>
<sequence>MDKNLNVVRSVQNRPLTLADKILLSHLDDPATTGMVRGQTYVQLRPDRVILQDVLGQTAMLQFMQTRRTTTAVPTSVHCDHLIQARVEGSLDLTESLAENDEVYNFLRTASAKYGVGFWSPGAGIIHQVAFENYAYPGEMMLGTDSHTPMGGGLGSISVGVGGADAVEVMAGLPWEVLYPRFIGVRLTGKMSGWTAPKDVILYLAGELSVSGGTNAIIEYFGPGAASISATGKATITNMGAELGATTSVFPYDERMARYLRSTRRGDLAELADKYRHLLTADSECEANPDQYYDRIVEINLSELEPHLVGPHSPDRARPISQMAAELKEDAGLVDSISAALIGSCTNSSYEDMSRSADVAEQAKARGLKSAVPFMVTPGSEQVRATIERDGQMRSLTDIDATVLANACGPCIGQWRRAGESVGNPNTIVTSYNRNFPARNDGQPSTMNLIGSPEIVTALAIGGRLSFNPLTDTLTAADGSEFRLDPPAEAPEVPPADFEEGRSFYQAPPDDGSAIELTVSPDSERIQLLEPWPAWDGNDFTDMPALLKAKGKTTTDSISPAGVWLRFRGHLDRFSDNMFMGAINAYTDEAGKGLNVVTGETGQGFSRIARNYKAQGVKWVAIGDFNYGEGSSREHAALSPRLLGGAAVIARSFARIHESNLKKQGLLALTFTDPDDYELNSEPDFPKVYGAFDSPREECGVIAVYSPDESASRLTFFGLFALQHRGQESAGIASNTGDGIAVHAEMGLVSQVFREADFAPLSGELAIGHTRYSTTGSSELCNAQPLVVDGPAGTLALANNGNIINALQLKEQLEDERGCSFVSTTDTEVIANMAVNAAGTSWEERIFQCMRRLEGAFSLVGLTSDSVIAARDPLGIRPLCLGKRGDGWIVASESCALDNLGAEFVREIEPGEVVVIDADGLRSAIWPGVREGKSRALCVFELIYFSRPDSSLDGHLVHSRRQEMGAELAREHPVDADLVIGIPDSSTAAAVGYALESGIPFTEGLIKNRYVGRTFIEPEQRLRDLGVRQKFNTLGEVIKGRRIVVVDDSIVRGTTTPHVVNLLRKAGAAEVHMRVCAPPIRHPCFMGVDMASRRELLAANNTVPEIQQIIGADSLGYLSVKGLMKVVGGQEGGFCDACFTGNYPVPVQLDLDKLTLEKSRH</sequence>
<keyword evidence="11" id="KW-0411">Iron-sulfur</keyword>
<dbReference type="GO" id="GO:0005739">
    <property type="term" value="C:mitochondrion"/>
    <property type="evidence" value="ECO:0007669"/>
    <property type="project" value="UniProtKB-SubCell"/>
</dbReference>
<dbReference type="InterPro" id="IPR035584">
    <property type="entry name" value="PurF_N"/>
</dbReference>
<evidence type="ECO:0000256" key="9">
    <source>
        <dbReference type="ARBA" id="ARBA00022946"/>
    </source>
</evidence>
<evidence type="ECO:0000256" key="8">
    <source>
        <dbReference type="ARBA" id="ARBA00022755"/>
    </source>
</evidence>
<dbReference type="GO" id="GO:0009113">
    <property type="term" value="P:purine nucleobase biosynthetic process"/>
    <property type="evidence" value="ECO:0007669"/>
    <property type="project" value="InterPro"/>
</dbReference>
<feature type="domain" description="Glutamine amidotransferase type-2" evidence="17">
    <location>
        <begin position="699"/>
        <end position="919"/>
    </location>
</feature>
<dbReference type="GO" id="GO:0003994">
    <property type="term" value="F:aconitate hydratase activity"/>
    <property type="evidence" value="ECO:0007669"/>
    <property type="project" value="InterPro"/>
</dbReference>
<dbReference type="InterPro" id="IPR050926">
    <property type="entry name" value="Aconitase/IPM_isomerase"/>
</dbReference>
<dbReference type="EC" id="2.4.2.14" evidence="5"/>
<evidence type="ECO:0000256" key="2">
    <source>
        <dbReference type="ARBA" id="ARBA00004173"/>
    </source>
</evidence>
<comment type="catalytic activity">
    <reaction evidence="16">
        <text>5-phospho-beta-D-ribosylamine + L-glutamate + diphosphate = 5-phospho-alpha-D-ribose 1-diphosphate + L-glutamine + H2O</text>
        <dbReference type="Rhea" id="RHEA:14905"/>
        <dbReference type="ChEBI" id="CHEBI:15377"/>
        <dbReference type="ChEBI" id="CHEBI:29985"/>
        <dbReference type="ChEBI" id="CHEBI:33019"/>
        <dbReference type="ChEBI" id="CHEBI:58017"/>
        <dbReference type="ChEBI" id="CHEBI:58359"/>
        <dbReference type="ChEBI" id="CHEBI:58681"/>
        <dbReference type="EC" id="2.4.2.14"/>
    </reaction>
    <physiologicalReaction direction="right-to-left" evidence="16">
        <dbReference type="Rhea" id="RHEA:14907"/>
    </physiologicalReaction>
</comment>
<dbReference type="InterPro" id="IPR005854">
    <property type="entry name" value="PurF"/>
</dbReference>
<dbReference type="InterPro" id="IPR006248">
    <property type="entry name" value="Aconitase_mito-like"/>
</dbReference>
<evidence type="ECO:0000256" key="1">
    <source>
        <dbReference type="ARBA" id="ARBA00003113"/>
    </source>
</evidence>
<evidence type="ECO:0000256" key="6">
    <source>
        <dbReference type="ARBA" id="ARBA00022676"/>
    </source>
</evidence>
<dbReference type="InterPro" id="IPR018136">
    <property type="entry name" value="Aconitase_4Fe-4S_BS"/>
</dbReference>
<evidence type="ECO:0000313" key="19">
    <source>
        <dbReference type="Proteomes" id="UP001174909"/>
    </source>
</evidence>
<dbReference type="InterPro" id="IPR015931">
    <property type="entry name" value="Acnase/IPM_dHydase_lsu_aba_1/3"/>
</dbReference>
<keyword evidence="13" id="KW-0456">Lyase</keyword>
<keyword evidence="10" id="KW-0408">Iron</keyword>
<dbReference type="InterPro" id="IPR036008">
    <property type="entry name" value="Aconitase_4Fe-4S_dom"/>
</dbReference>
<dbReference type="SUPFAM" id="SSF53732">
    <property type="entry name" value="Aconitase iron-sulfur domain"/>
    <property type="match status" value="1"/>
</dbReference>
<dbReference type="Proteomes" id="UP001174909">
    <property type="component" value="Unassembled WGS sequence"/>
</dbReference>
<comment type="function">
    <text evidence="1">Catalyzes the isomerization of citrate to isocitrate via cis-aconitate.</text>
</comment>
<evidence type="ECO:0000256" key="13">
    <source>
        <dbReference type="ARBA" id="ARBA00023239"/>
    </source>
</evidence>
<evidence type="ECO:0000256" key="11">
    <source>
        <dbReference type="ARBA" id="ARBA00023014"/>
    </source>
</evidence>
<comment type="caution">
    <text evidence="18">The sequence shown here is derived from an EMBL/GenBank/DDBJ whole genome shotgun (WGS) entry which is preliminary data.</text>
</comment>
<evidence type="ECO:0000256" key="10">
    <source>
        <dbReference type="ARBA" id="ARBA00023004"/>
    </source>
</evidence>
<dbReference type="InterPro" id="IPR015928">
    <property type="entry name" value="Aconitase/3IPM_dehydase_swvl"/>
</dbReference>
<keyword evidence="6" id="KW-0808">Transferase</keyword>
<dbReference type="GO" id="GO:0051539">
    <property type="term" value="F:4 iron, 4 sulfur cluster binding"/>
    <property type="evidence" value="ECO:0007669"/>
    <property type="project" value="InterPro"/>
</dbReference>
<evidence type="ECO:0000256" key="15">
    <source>
        <dbReference type="ARBA" id="ARBA00033776"/>
    </source>
</evidence>
<dbReference type="EMBL" id="CASHTH010002664">
    <property type="protein sequence ID" value="CAI8033408.1"/>
    <property type="molecule type" value="Genomic_DNA"/>
</dbReference>
<proteinExistence type="inferred from homology"/>
<evidence type="ECO:0000256" key="12">
    <source>
        <dbReference type="ARBA" id="ARBA00023128"/>
    </source>
</evidence>
<dbReference type="PROSITE" id="PS51278">
    <property type="entry name" value="GATASE_TYPE_2"/>
    <property type="match status" value="1"/>
</dbReference>
<evidence type="ECO:0000256" key="3">
    <source>
        <dbReference type="ARBA" id="ARBA00005209"/>
    </source>
</evidence>
<evidence type="ECO:0000256" key="14">
    <source>
        <dbReference type="ARBA" id="ARBA00033770"/>
    </source>
</evidence>
<comment type="subcellular location">
    <subcellularLocation>
        <location evidence="2">Mitochondrion</location>
    </subcellularLocation>
</comment>
<dbReference type="CDD" id="cd06223">
    <property type="entry name" value="PRTases_typeI"/>
    <property type="match status" value="1"/>
</dbReference>
<dbReference type="GO" id="GO:0006099">
    <property type="term" value="P:tricarboxylic acid cycle"/>
    <property type="evidence" value="ECO:0007669"/>
    <property type="project" value="InterPro"/>
</dbReference>
<dbReference type="GO" id="GO:0046872">
    <property type="term" value="F:metal ion binding"/>
    <property type="evidence" value="ECO:0007669"/>
    <property type="project" value="UniProtKB-KW"/>
</dbReference>
<dbReference type="Gene3D" id="3.30.499.10">
    <property type="entry name" value="Aconitase, domain 3"/>
    <property type="match status" value="2"/>
</dbReference>
<dbReference type="SUPFAM" id="SSF56235">
    <property type="entry name" value="N-terminal nucleophile aminohydrolases (Ntn hydrolases)"/>
    <property type="match status" value="1"/>
</dbReference>
<dbReference type="PANTHER" id="PTHR43160">
    <property type="entry name" value="ACONITATE HYDRATASE B"/>
    <property type="match status" value="1"/>
</dbReference>
<dbReference type="FunFam" id="3.40.1060.10:FF:000001">
    <property type="entry name" value="Aconitate hydratase, mitochondrial"/>
    <property type="match status" value="1"/>
</dbReference>
<dbReference type="PROSITE" id="PS00450">
    <property type="entry name" value="ACONITASE_1"/>
    <property type="match status" value="1"/>
</dbReference>
<evidence type="ECO:0000313" key="18">
    <source>
        <dbReference type="EMBL" id="CAI8033408.1"/>
    </source>
</evidence>
<dbReference type="InterPro" id="IPR001030">
    <property type="entry name" value="Acoase/IPM_deHydtase_lsu_aba"/>
</dbReference>
<dbReference type="GO" id="GO:0006164">
    <property type="term" value="P:purine nucleotide biosynthetic process"/>
    <property type="evidence" value="ECO:0007669"/>
    <property type="project" value="UniProtKB-KW"/>
</dbReference>
<dbReference type="Gene3D" id="3.40.1060.10">
    <property type="entry name" value="Aconitase, Domain 2"/>
    <property type="match status" value="1"/>
</dbReference>
<comment type="pathway">
    <text evidence="3">Purine metabolism; IMP biosynthesis via de novo pathway; N(1)-(5-phospho-D-ribosyl)glycinamide from 5-phospho-alpha-D-ribose 1-diphosphate: step 1/2.</text>
</comment>
<organism evidence="18 19">
    <name type="scientific">Geodia barretti</name>
    <name type="common">Barrett's horny sponge</name>
    <dbReference type="NCBI Taxonomy" id="519541"/>
    <lineage>
        <taxon>Eukaryota</taxon>
        <taxon>Metazoa</taxon>
        <taxon>Porifera</taxon>
        <taxon>Demospongiae</taxon>
        <taxon>Heteroscleromorpha</taxon>
        <taxon>Tetractinellida</taxon>
        <taxon>Astrophorina</taxon>
        <taxon>Geodiidae</taxon>
        <taxon>Geodia</taxon>
    </lineage>
</organism>
<dbReference type="NCBIfam" id="NF005558">
    <property type="entry name" value="PRK07229.1"/>
    <property type="match status" value="1"/>
</dbReference>
<dbReference type="PRINTS" id="PR00415">
    <property type="entry name" value="ACONITASE"/>
</dbReference>
<dbReference type="PANTHER" id="PTHR43160:SF4">
    <property type="entry name" value="ACONITATE HYDRATASE B"/>
    <property type="match status" value="1"/>
</dbReference>
<keyword evidence="6" id="KW-0328">Glycosyltransferase</keyword>